<dbReference type="InterPro" id="IPR002885">
    <property type="entry name" value="PPR_rpt"/>
</dbReference>
<dbReference type="Pfam" id="PF20431">
    <property type="entry name" value="E_motif"/>
    <property type="match status" value="1"/>
</dbReference>
<dbReference type="GO" id="GO:0008270">
    <property type="term" value="F:zinc ion binding"/>
    <property type="evidence" value="ECO:0007669"/>
    <property type="project" value="InterPro"/>
</dbReference>
<proteinExistence type="inferred from homology"/>
<dbReference type="GeneID" id="116196091"/>
<keyword evidence="5" id="KW-1185">Reference proteome</keyword>
<dbReference type="InterPro" id="IPR011990">
    <property type="entry name" value="TPR-like_helical_dom_sf"/>
</dbReference>
<accession>A0A6P8CM64</accession>
<dbReference type="FunFam" id="1.25.40.10:FF:000344">
    <property type="entry name" value="Pentatricopeptide repeat-containing protein"/>
    <property type="match status" value="1"/>
</dbReference>
<feature type="repeat" description="PPR" evidence="3">
    <location>
        <begin position="310"/>
        <end position="344"/>
    </location>
</feature>
<dbReference type="Pfam" id="PF14432">
    <property type="entry name" value="DYW_deaminase"/>
    <property type="match status" value="1"/>
</dbReference>
<feature type="repeat" description="PPR" evidence="3">
    <location>
        <begin position="107"/>
        <end position="141"/>
    </location>
</feature>
<evidence type="ECO:0000256" key="2">
    <source>
        <dbReference type="ARBA" id="ARBA00022737"/>
    </source>
</evidence>
<dbReference type="RefSeq" id="XP_031381489.1">
    <property type="nucleotide sequence ID" value="XM_031525629.1"/>
</dbReference>
<protein>
    <submittedName>
        <fullName evidence="6 7">Pentatricopeptide repeat-containing protein At4g13650</fullName>
    </submittedName>
</protein>
<dbReference type="FunFam" id="1.25.40.10:FF:000031">
    <property type="entry name" value="Pentatricopeptide repeat-containing protein mitochondrial"/>
    <property type="match status" value="1"/>
</dbReference>
<dbReference type="Proteomes" id="UP000515151">
    <property type="component" value="Chromosome 2"/>
</dbReference>
<evidence type="ECO:0000313" key="5">
    <source>
        <dbReference type="Proteomes" id="UP000515151"/>
    </source>
</evidence>
<organism evidence="5 6">
    <name type="scientific">Punica granatum</name>
    <name type="common">Pomegranate</name>
    <dbReference type="NCBI Taxonomy" id="22663"/>
    <lineage>
        <taxon>Eukaryota</taxon>
        <taxon>Viridiplantae</taxon>
        <taxon>Streptophyta</taxon>
        <taxon>Embryophyta</taxon>
        <taxon>Tracheophyta</taxon>
        <taxon>Spermatophyta</taxon>
        <taxon>Magnoliopsida</taxon>
        <taxon>eudicotyledons</taxon>
        <taxon>Gunneridae</taxon>
        <taxon>Pentapetalae</taxon>
        <taxon>rosids</taxon>
        <taxon>malvids</taxon>
        <taxon>Myrtales</taxon>
        <taxon>Lythraceae</taxon>
        <taxon>Punica</taxon>
    </lineage>
</organism>
<feature type="repeat" description="PPR" evidence="3">
    <location>
        <begin position="613"/>
        <end position="647"/>
    </location>
</feature>
<dbReference type="GO" id="GO:0003723">
    <property type="term" value="F:RNA binding"/>
    <property type="evidence" value="ECO:0007669"/>
    <property type="project" value="InterPro"/>
</dbReference>
<name>A0A6P8CM64_PUNGR</name>
<sequence length="920" mass="102861">MLKRSVPLWNKLIPGHVGKNRTTKALSVFSWTTADGSCSDESTFSLLLKACRGDNVTLGSVREIHAKIVSRGLDASSLLCNYLIDLYFRSGFINYSKKVFDRMCLKDSVSWVAMISGLSHNGQETEAVLLFGHMHKSGITPTPYIFSSVLSACAKVELFKIGKQVHGLAFKSGFSSQIFVCNSLLTLYCHVENWVSAERIFLEMEFRDRVSYNSLISGLAQRGFSDRALNLFRRMQQIDFLKPDFVTIASLLSVCSSAGDISGGVQLHSFVVKAGFLSETVIEGSLLDFYAKCCDIETAHRFFLRADRKNVVLWNIMLVAYGQLGDLTTSVCLLREMNLEGIIPNQFTYPSMLKTCTSIGALEEGEQLHAHLTKTGFHQNLYVSGMLIDMYAKHGEFKTARGILNKLREDDFVSWTALIAGHVQHDLFPEALQLFREMQGRGIQLDNIGLASALSACAGMHALDCGREIHAQSWVRGYSFDLSIRNSLISLYSRCGRVQEAYSAFENIDDEDERSWNALLSGFSQSGLQEEALRVFSKMNKSGIQANLYTFCSAASAAANMTNMILGKQIHGLVMRTGYSSETEISNVLITLYAKCGSIEDAEKEFKEMPERNEVSWNAIITGYSQHGLGNKALKLFEEMKRLGLRPNYVTFLGAISACSHVGLVNEGLDHFQSMNRDYGLVPKPEHYACIVDLLGRSGFLARAKGFIEEMPIQPDAMIWRTLLSACTVHKNVEIGEFAAQKLQGMEPEDSAAYVLQSNMYAAAGKWTQRDRPRQAMKERGVKKEPGQSWIEAKGLVHAFFAGDKLHPFSDKIYKAVADLNARAQELGYVEQQYSLRKEGEQGGMEPAQNVHSEKLAIAFGLLSLSEIIPIRVIKNLRVCNDCHNWIKFISKATKRTIVVRDAYRFHHFKDGACSCRDYW</sequence>
<dbReference type="GO" id="GO:0009451">
    <property type="term" value="P:RNA modification"/>
    <property type="evidence" value="ECO:0007669"/>
    <property type="project" value="InterPro"/>
</dbReference>
<keyword evidence="2" id="KW-0677">Repeat</keyword>
<dbReference type="FunFam" id="1.25.40.10:FF:000381">
    <property type="entry name" value="Pentatricopeptide repeat-containing protein"/>
    <property type="match status" value="2"/>
</dbReference>
<evidence type="ECO:0000259" key="4">
    <source>
        <dbReference type="Pfam" id="PF14432"/>
    </source>
</evidence>
<dbReference type="NCBIfam" id="TIGR00756">
    <property type="entry name" value="PPR"/>
    <property type="match status" value="6"/>
</dbReference>
<dbReference type="FunFam" id="1.25.40.10:FF:000366">
    <property type="entry name" value="Pentatricopeptide (PPR) repeat-containing protein"/>
    <property type="match status" value="1"/>
</dbReference>
<comment type="similarity">
    <text evidence="1">Belongs to the PPR family. PCMP-H subfamily.</text>
</comment>
<dbReference type="InterPro" id="IPR046848">
    <property type="entry name" value="E_motif"/>
</dbReference>
<gene>
    <name evidence="6 7" type="primary">LOC116196091</name>
</gene>
<dbReference type="AlphaFoldDB" id="A0A6P8CM64"/>
<feature type="repeat" description="PPR" evidence="3">
    <location>
        <begin position="208"/>
        <end position="242"/>
    </location>
</feature>
<dbReference type="PANTHER" id="PTHR47926:SF347">
    <property type="entry name" value="PENTATRICOPEPTIDE REPEAT-CONTAINING PROTEIN"/>
    <property type="match status" value="1"/>
</dbReference>
<dbReference type="OrthoDB" id="185373at2759"/>
<dbReference type="RefSeq" id="XP_031381488.1">
    <property type="nucleotide sequence ID" value="XM_031525628.1"/>
</dbReference>
<dbReference type="Pfam" id="PF01535">
    <property type="entry name" value="PPR"/>
    <property type="match status" value="7"/>
</dbReference>
<evidence type="ECO:0000313" key="7">
    <source>
        <dbReference type="RefSeq" id="XP_031381489.1"/>
    </source>
</evidence>
<reference evidence="5" key="1">
    <citation type="journal article" date="2020" name="Plant Biotechnol. J.">
        <title>The pomegranate (Punica granatum L.) draft genome dissects genetic divergence between soft- and hard-seeded cultivars.</title>
        <authorList>
            <person name="Luo X."/>
            <person name="Li H."/>
            <person name="Wu Z."/>
            <person name="Yao W."/>
            <person name="Zhao P."/>
            <person name="Cao D."/>
            <person name="Yu H."/>
            <person name="Li K."/>
            <person name="Poudel K."/>
            <person name="Zhao D."/>
            <person name="Zhang F."/>
            <person name="Xia X."/>
            <person name="Chen L."/>
            <person name="Wang Q."/>
            <person name="Jing D."/>
            <person name="Cao S."/>
        </authorList>
    </citation>
    <scope>NUCLEOTIDE SEQUENCE [LARGE SCALE GENOMIC DNA]</scope>
</reference>
<evidence type="ECO:0000256" key="1">
    <source>
        <dbReference type="ARBA" id="ARBA00006643"/>
    </source>
</evidence>
<evidence type="ECO:0000313" key="6">
    <source>
        <dbReference type="RefSeq" id="XP_031381488.1"/>
    </source>
</evidence>
<dbReference type="PROSITE" id="PS51375">
    <property type="entry name" value="PPR"/>
    <property type="match status" value="6"/>
</dbReference>
<dbReference type="Pfam" id="PF13041">
    <property type="entry name" value="PPR_2"/>
    <property type="match status" value="3"/>
</dbReference>
<feature type="repeat" description="PPR" evidence="3">
    <location>
        <begin position="512"/>
        <end position="546"/>
    </location>
</feature>
<reference evidence="6 7" key="2">
    <citation type="submission" date="2025-04" db="UniProtKB">
        <authorList>
            <consortium name="RefSeq"/>
        </authorList>
    </citation>
    <scope>IDENTIFICATION</scope>
    <source>
        <tissue evidence="6 7">Leaf</tissue>
    </source>
</reference>
<dbReference type="InterPro" id="IPR046960">
    <property type="entry name" value="PPR_At4g14850-like_plant"/>
</dbReference>
<dbReference type="PANTHER" id="PTHR47926">
    <property type="entry name" value="PENTATRICOPEPTIDE REPEAT-CONTAINING PROTEIN"/>
    <property type="match status" value="1"/>
</dbReference>
<feature type="repeat" description="PPR" evidence="3">
    <location>
        <begin position="411"/>
        <end position="445"/>
    </location>
</feature>
<evidence type="ECO:0000256" key="3">
    <source>
        <dbReference type="PROSITE-ProRule" id="PRU00708"/>
    </source>
</evidence>
<feature type="domain" description="DYW" evidence="4">
    <location>
        <begin position="850"/>
        <end position="920"/>
    </location>
</feature>
<dbReference type="InterPro" id="IPR032867">
    <property type="entry name" value="DYW_dom"/>
</dbReference>
<dbReference type="Gene3D" id="1.25.40.10">
    <property type="entry name" value="Tetratricopeptide repeat domain"/>
    <property type="match status" value="6"/>
</dbReference>
<dbReference type="FunFam" id="1.25.40.10:FF:000196">
    <property type="entry name" value="Pentatricopeptide repeat-containing protein At4g14850"/>
    <property type="match status" value="1"/>
</dbReference>